<reference evidence="5 6" key="1">
    <citation type="submission" date="2018-09" db="EMBL/GenBank/DDBJ databases">
        <title>Discovery and Ecogenomic Context for Candidatus Cryosericales, a Global Caldiserica Order Active in Thawing Permafrost.</title>
        <authorList>
            <person name="Martinez M.A."/>
            <person name="Woodcroft B.J."/>
            <person name="Ignacio Espinoza J.C."/>
            <person name="Zayed A."/>
            <person name="Singleton C.M."/>
            <person name="Boyd J."/>
            <person name="Li Y.-F."/>
            <person name="Purvine S."/>
            <person name="Maughan H."/>
            <person name="Hodgkins S.B."/>
            <person name="Anderson D."/>
            <person name="Sederholm M."/>
            <person name="Temperton B."/>
            <person name="Saleska S.R."/>
            <person name="Tyson G.W."/>
            <person name="Rich V.I."/>
        </authorList>
    </citation>
    <scope>NUCLEOTIDE SEQUENCE [LARGE SCALE GENOMIC DNA]</scope>
    <source>
        <strain evidence="4 6">SMC5</strain>
        <strain evidence="3 5">SMC6</strain>
    </source>
</reference>
<dbReference type="GO" id="GO:0006412">
    <property type="term" value="P:translation"/>
    <property type="evidence" value="ECO:0007669"/>
    <property type="project" value="TreeGrafter"/>
</dbReference>
<accession>A0A398DBG1</accession>
<organism evidence="3 5">
    <name type="scientific">Candidatus Cryosericum odellii</name>
    <dbReference type="NCBI Taxonomy" id="2290917"/>
    <lineage>
        <taxon>Bacteria</taxon>
        <taxon>Pseudomonadati</taxon>
        <taxon>Caldisericota/Cryosericota group</taxon>
        <taxon>Candidatus Cryosericota</taxon>
        <taxon>Candidatus Cryosericia</taxon>
        <taxon>Candidatus Cryosericales</taxon>
        <taxon>Candidatus Cryosericaceae</taxon>
        <taxon>Candidatus Cryosericum</taxon>
    </lineage>
</organism>
<dbReference type="RefSeq" id="WP_119119423.1">
    <property type="nucleotide sequence ID" value="NZ_QXIT01000042.1"/>
</dbReference>
<dbReference type="InterPro" id="IPR050437">
    <property type="entry name" value="Ribos_protein_bS1-like"/>
</dbReference>
<dbReference type="EMBL" id="QXIT01000042">
    <property type="protein sequence ID" value="RIE09717.1"/>
    <property type="molecule type" value="Genomic_DNA"/>
</dbReference>
<proteinExistence type="predicted"/>
<feature type="domain" description="S1 motif" evidence="2">
    <location>
        <begin position="7"/>
        <end position="75"/>
    </location>
</feature>
<dbReference type="GO" id="GO:0003729">
    <property type="term" value="F:mRNA binding"/>
    <property type="evidence" value="ECO:0007669"/>
    <property type="project" value="TreeGrafter"/>
</dbReference>
<dbReference type="Proteomes" id="UP000266489">
    <property type="component" value="Unassembled WGS sequence"/>
</dbReference>
<gene>
    <name evidence="4" type="ORF">SMC5_02260</name>
    <name evidence="3" type="ORF">SMC6_02295</name>
</gene>
<dbReference type="InterPro" id="IPR012340">
    <property type="entry name" value="NA-bd_OB-fold"/>
</dbReference>
<dbReference type="EMBL" id="QXIU01000059">
    <property type="protein sequence ID" value="RIE14094.1"/>
    <property type="molecule type" value="Genomic_DNA"/>
</dbReference>
<evidence type="ECO:0000313" key="3">
    <source>
        <dbReference type="EMBL" id="RIE09717.1"/>
    </source>
</evidence>
<dbReference type="Pfam" id="PF00575">
    <property type="entry name" value="S1"/>
    <property type="match status" value="1"/>
</dbReference>
<sequence length="154" mass="16847">MAEEHRIKLTEGIVIKIVPFGAFVKTDTNEVGLVHISEISDTYVKDVNQFLKEGDKVIVRVIGRNKDGKLNLSIKAAKAAGGAEGTTAAPAAEGSSPAQASAPGAPSSPRPSYNARPFHEKPLLSPFDMMMKRYLQDSQEWQVDKKKRTERKRG</sequence>
<dbReference type="PANTHER" id="PTHR10724:SF10">
    <property type="entry name" value="S1 RNA-BINDING DOMAIN-CONTAINING PROTEIN 1"/>
    <property type="match status" value="1"/>
</dbReference>
<comment type="caution">
    <text evidence="3">The sequence shown here is derived from an EMBL/GenBank/DDBJ whole genome shotgun (WGS) entry which is preliminary data.</text>
</comment>
<accession>A0A398DS57</accession>
<dbReference type="Gene3D" id="2.40.50.140">
    <property type="entry name" value="Nucleic acid-binding proteins"/>
    <property type="match status" value="1"/>
</dbReference>
<dbReference type="AlphaFoldDB" id="A0A398DBG1"/>
<dbReference type="GO" id="GO:0003735">
    <property type="term" value="F:structural constituent of ribosome"/>
    <property type="evidence" value="ECO:0007669"/>
    <property type="project" value="TreeGrafter"/>
</dbReference>
<feature type="region of interest" description="Disordered" evidence="1">
    <location>
        <begin position="81"/>
        <end position="121"/>
    </location>
</feature>
<name>A0A398DBG1_9BACT</name>
<protein>
    <submittedName>
        <fullName evidence="3">S1 RNA-binding domain-containing protein</fullName>
    </submittedName>
</protein>
<dbReference type="OrthoDB" id="9810507at2"/>
<evidence type="ECO:0000313" key="5">
    <source>
        <dbReference type="Proteomes" id="UP000266260"/>
    </source>
</evidence>
<keyword evidence="5" id="KW-1185">Reference proteome</keyword>
<dbReference type="PANTHER" id="PTHR10724">
    <property type="entry name" value="30S RIBOSOMAL PROTEIN S1"/>
    <property type="match status" value="1"/>
</dbReference>
<evidence type="ECO:0000256" key="1">
    <source>
        <dbReference type="SAM" id="MobiDB-lite"/>
    </source>
</evidence>
<evidence type="ECO:0000313" key="6">
    <source>
        <dbReference type="Proteomes" id="UP000266489"/>
    </source>
</evidence>
<feature type="compositionally biased region" description="Low complexity" evidence="1">
    <location>
        <begin position="81"/>
        <end position="107"/>
    </location>
</feature>
<dbReference type="InterPro" id="IPR003029">
    <property type="entry name" value="S1_domain"/>
</dbReference>
<evidence type="ECO:0000313" key="4">
    <source>
        <dbReference type="EMBL" id="RIE14094.1"/>
    </source>
</evidence>
<dbReference type="Proteomes" id="UP000266260">
    <property type="component" value="Unassembled WGS sequence"/>
</dbReference>
<dbReference type="SMART" id="SM00316">
    <property type="entry name" value="S1"/>
    <property type="match status" value="1"/>
</dbReference>
<evidence type="ECO:0000259" key="2">
    <source>
        <dbReference type="PROSITE" id="PS50126"/>
    </source>
</evidence>
<dbReference type="SUPFAM" id="SSF50249">
    <property type="entry name" value="Nucleic acid-binding proteins"/>
    <property type="match status" value="1"/>
</dbReference>
<dbReference type="PROSITE" id="PS50126">
    <property type="entry name" value="S1"/>
    <property type="match status" value="1"/>
</dbReference>